<accession>A0A4Q9M9M3</accession>
<dbReference type="Proteomes" id="UP000292957">
    <property type="component" value="Unassembled WGS sequence"/>
</dbReference>
<dbReference type="EMBL" id="ML143514">
    <property type="protein sequence ID" value="TBU23147.1"/>
    <property type="molecule type" value="Genomic_DNA"/>
</dbReference>
<gene>
    <name evidence="1" type="ORF">BD311DRAFT_769131</name>
</gene>
<name>A0A4Q9M9M3_9APHY</name>
<dbReference type="OrthoDB" id="3248728at2759"/>
<sequence length="304" mass="34520">MPAKKRKISDFSAADSWLMLDALEQFTGKLDPEDTESLEVMQLAQSLTAKISHISHTALSSVTAQDLREMKVYALWLDFKSDGKEKACERGAVEVEDNFLTLEATKQLIKVVFGHVSRSTEAGCRILTDIILLRLATVLSNDVERMYILTEYPIRSVKLHEKRSFGGIVDYILAKYPTKSHTRILRTPMDALDDATFRKLGSVNIFEAKTFQQLENGVPQCILAMASWCRQSGGEEVMRGAATTGEHWIFFAYKRGEQASYYARTEVYQINDDLSNLDWILGVIIDWVENTGVYDPFEYFQITD</sequence>
<reference evidence="1" key="1">
    <citation type="submission" date="2019-01" db="EMBL/GenBank/DDBJ databases">
        <title>Draft genome sequences of three monokaryotic isolates of the white-rot basidiomycete fungus Dichomitus squalens.</title>
        <authorList>
            <consortium name="DOE Joint Genome Institute"/>
            <person name="Lopez S.C."/>
            <person name="Andreopoulos B."/>
            <person name="Pangilinan J."/>
            <person name="Lipzen A."/>
            <person name="Riley R."/>
            <person name="Ahrendt S."/>
            <person name="Ng V."/>
            <person name="Barry K."/>
            <person name="Daum C."/>
            <person name="Grigoriev I.V."/>
            <person name="Hilden K.S."/>
            <person name="Makela M.R."/>
            <person name="de Vries R.P."/>
        </authorList>
    </citation>
    <scope>NUCLEOTIDE SEQUENCE [LARGE SCALE GENOMIC DNA]</scope>
    <source>
        <strain evidence="1">OM18370.1</strain>
    </source>
</reference>
<proteinExistence type="predicted"/>
<evidence type="ECO:0000313" key="1">
    <source>
        <dbReference type="EMBL" id="TBU23147.1"/>
    </source>
</evidence>
<organism evidence="1">
    <name type="scientific">Dichomitus squalens</name>
    <dbReference type="NCBI Taxonomy" id="114155"/>
    <lineage>
        <taxon>Eukaryota</taxon>
        <taxon>Fungi</taxon>
        <taxon>Dikarya</taxon>
        <taxon>Basidiomycota</taxon>
        <taxon>Agaricomycotina</taxon>
        <taxon>Agaricomycetes</taxon>
        <taxon>Polyporales</taxon>
        <taxon>Polyporaceae</taxon>
        <taxon>Dichomitus</taxon>
    </lineage>
</organism>
<protein>
    <submittedName>
        <fullName evidence="1">Uncharacterized protein</fullName>
    </submittedName>
</protein>
<dbReference type="AlphaFoldDB" id="A0A4Q9M9M3"/>